<keyword evidence="2" id="KW-1185">Reference proteome</keyword>
<dbReference type="Proteomes" id="UP000256763">
    <property type="component" value="Unassembled WGS sequence"/>
</dbReference>
<proteinExistence type="predicted"/>
<comment type="caution">
    <text evidence="1">The sequence shown here is derived from an EMBL/GenBank/DDBJ whole genome shotgun (WGS) entry which is preliminary data.</text>
</comment>
<evidence type="ECO:0000313" key="2">
    <source>
        <dbReference type="Proteomes" id="UP000256763"/>
    </source>
</evidence>
<accession>A0A3E0WT72</accession>
<evidence type="ECO:0000313" key="1">
    <source>
        <dbReference type="EMBL" id="RFA35167.1"/>
    </source>
</evidence>
<name>A0A3E0WT72_9GAMM</name>
<gene>
    <name evidence="1" type="ORF">CAL65_13770</name>
</gene>
<sequence>MHAVNNALKTISQQRDFRHPLDPASVPTVADSLDDRQREIYAELVREMNNDPSDLLQRIDDGYGDDSNWATINSAMWALFRSELTERQRDAAAKALDAEIEGYAERQAKREFVDDLRFDE</sequence>
<reference evidence="2" key="1">
    <citation type="submission" date="2017-05" db="EMBL/GenBank/DDBJ databases">
        <authorList>
            <person name="Sharma S."/>
            <person name="Sidhu C."/>
            <person name="Pinnaka A.K."/>
        </authorList>
    </citation>
    <scope>NUCLEOTIDE SEQUENCE [LARGE SCALE GENOMIC DNA]</scope>
    <source>
        <strain evidence="2">AK93</strain>
    </source>
</reference>
<dbReference type="RefSeq" id="WP_116304219.1">
    <property type="nucleotide sequence ID" value="NZ_NFZV01000047.1"/>
</dbReference>
<dbReference type="AlphaFoldDB" id="A0A3E0WT72"/>
<dbReference type="EMBL" id="NFZW01000013">
    <property type="protein sequence ID" value="RFA35167.1"/>
    <property type="molecule type" value="Genomic_DNA"/>
</dbReference>
<protein>
    <submittedName>
        <fullName evidence="1">Uncharacterized protein</fullName>
    </submittedName>
</protein>
<organism evidence="1 2">
    <name type="scientific">Alkalilimnicola ehrlichii</name>
    <dbReference type="NCBI Taxonomy" id="351052"/>
    <lineage>
        <taxon>Bacteria</taxon>
        <taxon>Pseudomonadati</taxon>
        <taxon>Pseudomonadota</taxon>
        <taxon>Gammaproteobacteria</taxon>
        <taxon>Chromatiales</taxon>
        <taxon>Ectothiorhodospiraceae</taxon>
        <taxon>Alkalilimnicola</taxon>
    </lineage>
</organism>